<keyword evidence="2 6" id="KW-0540">Nuclease</keyword>
<dbReference type="InterPro" id="IPR002716">
    <property type="entry name" value="PIN_dom"/>
</dbReference>
<dbReference type="HAMAP" id="MF_00265">
    <property type="entry name" value="VapC_Nob1"/>
    <property type="match status" value="1"/>
</dbReference>
<dbReference type="InterPro" id="IPR029060">
    <property type="entry name" value="PIN-like_dom_sf"/>
</dbReference>
<feature type="binding site" evidence="6">
    <location>
        <position position="13"/>
    </location>
    <ligand>
        <name>Mg(2+)</name>
        <dbReference type="ChEBI" id="CHEBI:18420"/>
    </ligand>
</feature>
<dbReference type="Gene3D" id="3.40.50.1010">
    <property type="entry name" value="5'-nuclease"/>
    <property type="match status" value="1"/>
</dbReference>
<dbReference type="Pfam" id="PF01850">
    <property type="entry name" value="PIN"/>
    <property type="match status" value="1"/>
</dbReference>
<dbReference type="GO" id="GO:0004540">
    <property type="term" value="F:RNA nuclease activity"/>
    <property type="evidence" value="ECO:0007669"/>
    <property type="project" value="InterPro"/>
</dbReference>
<evidence type="ECO:0000256" key="4">
    <source>
        <dbReference type="ARBA" id="ARBA00022801"/>
    </source>
</evidence>
<keyword evidence="6" id="KW-0800">Toxin</keyword>
<evidence type="ECO:0000259" key="7">
    <source>
        <dbReference type="Pfam" id="PF01850"/>
    </source>
</evidence>
<proteinExistence type="inferred from homology"/>
<evidence type="ECO:0000256" key="2">
    <source>
        <dbReference type="ARBA" id="ARBA00022722"/>
    </source>
</evidence>
<dbReference type="AlphaFoldDB" id="A0A0B2BMS6"/>
<evidence type="ECO:0000313" key="9">
    <source>
        <dbReference type="Proteomes" id="UP000230842"/>
    </source>
</evidence>
<dbReference type="SUPFAM" id="SSF88723">
    <property type="entry name" value="PIN domain-like"/>
    <property type="match status" value="1"/>
</dbReference>
<dbReference type="GO" id="GO:0016787">
    <property type="term" value="F:hydrolase activity"/>
    <property type="evidence" value="ECO:0007669"/>
    <property type="project" value="UniProtKB-KW"/>
</dbReference>
<evidence type="ECO:0000256" key="1">
    <source>
        <dbReference type="ARBA" id="ARBA00022649"/>
    </source>
</evidence>
<comment type="function">
    <text evidence="6">Toxic component of a toxin-antitoxin (TA) system. An RNase.</text>
</comment>
<name>A0A0B2BMS6_9ACTN</name>
<comment type="caution">
    <text evidence="8">The sequence shown here is derived from an EMBL/GenBank/DDBJ whole genome shotgun (WGS) entry which is preliminary data.</text>
</comment>
<dbReference type="EMBL" id="PGEZ01000001">
    <property type="protein sequence ID" value="PJJ57940.1"/>
    <property type="molecule type" value="Genomic_DNA"/>
</dbReference>
<dbReference type="RefSeq" id="WP_039346912.1">
    <property type="nucleotide sequence ID" value="NZ_PGEZ01000001.1"/>
</dbReference>
<evidence type="ECO:0000256" key="5">
    <source>
        <dbReference type="ARBA" id="ARBA00022842"/>
    </source>
</evidence>
<dbReference type="GO" id="GO:0090729">
    <property type="term" value="F:toxin activity"/>
    <property type="evidence" value="ECO:0007669"/>
    <property type="project" value="UniProtKB-KW"/>
</dbReference>
<reference evidence="8 9" key="1">
    <citation type="submission" date="2017-11" db="EMBL/GenBank/DDBJ databases">
        <title>Genomic Encyclopedia of Archaeal and Bacterial Type Strains, Phase II (KMG-II): From Individual Species to Whole Genera.</title>
        <authorList>
            <person name="Goeker M."/>
        </authorList>
    </citation>
    <scope>NUCLEOTIDE SEQUENCE [LARGE SCALE GENOMIC DNA]</scope>
    <source>
        <strain evidence="8 9">DSM 27763</strain>
    </source>
</reference>
<dbReference type="InterPro" id="IPR022907">
    <property type="entry name" value="VapC_family"/>
</dbReference>
<comment type="cofactor">
    <cofactor evidence="6">
        <name>Mg(2+)</name>
        <dbReference type="ChEBI" id="CHEBI:18420"/>
    </cofactor>
</comment>
<evidence type="ECO:0000256" key="3">
    <source>
        <dbReference type="ARBA" id="ARBA00022723"/>
    </source>
</evidence>
<dbReference type="Proteomes" id="UP000230842">
    <property type="component" value="Unassembled WGS sequence"/>
</dbReference>
<comment type="similarity">
    <text evidence="6">Belongs to the PINc/VapC protein family.</text>
</comment>
<dbReference type="EC" id="3.1.-.-" evidence="6"/>
<feature type="binding site" evidence="6">
    <location>
        <position position="112"/>
    </location>
    <ligand>
        <name>Mg(2+)</name>
        <dbReference type="ChEBI" id="CHEBI:18420"/>
    </ligand>
</feature>
<sequence length="152" mass="16307">MTSGDPAALVVVDTNVLLAATDRSRDAHRAATDLLDTDRRRLALTPQIVREYLAVATRPLDANGFGLEPSDAVGNVEQILDDMELLSEGVTSTRLLMELLAGHPTAGKQVHDANVVAVALAHHADVIVTDNPRHFTRFTALIAIEGLAEPTR</sequence>
<keyword evidence="9" id="KW-1185">Reference proteome</keyword>
<keyword evidence="4 6" id="KW-0378">Hydrolase</keyword>
<accession>A0A0B2BMS6</accession>
<evidence type="ECO:0000256" key="6">
    <source>
        <dbReference type="HAMAP-Rule" id="MF_00265"/>
    </source>
</evidence>
<organism evidence="8 9">
    <name type="scientific">Mumia flava</name>
    <dbReference type="NCBI Taxonomy" id="1348852"/>
    <lineage>
        <taxon>Bacteria</taxon>
        <taxon>Bacillati</taxon>
        <taxon>Actinomycetota</taxon>
        <taxon>Actinomycetes</taxon>
        <taxon>Propionibacteriales</taxon>
        <taxon>Nocardioidaceae</taxon>
        <taxon>Mumia</taxon>
    </lineage>
</organism>
<dbReference type="OrthoDB" id="7062868at2"/>
<feature type="domain" description="PIN" evidence="7">
    <location>
        <begin position="10"/>
        <end position="137"/>
    </location>
</feature>
<dbReference type="GO" id="GO:0000287">
    <property type="term" value="F:magnesium ion binding"/>
    <property type="evidence" value="ECO:0007669"/>
    <property type="project" value="UniProtKB-UniRule"/>
</dbReference>
<protein>
    <recommendedName>
        <fullName evidence="6">Ribonuclease VapC</fullName>
        <shortName evidence="6">RNase VapC</shortName>
        <ecNumber evidence="6">3.1.-.-</ecNumber>
    </recommendedName>
    <alternativeName>
        <fullName evidence="6">Toxin VapC</fullName>
    </alternativeName>
</protein>
<evidence type="ECO:0000313" key="8">
    <source>
        <dbReference type="EMBL" id="PJJ57940.1"/>
    </source>
</evidence>
<gene>
    <name evidence="6" type="primary">vapC</name>
    <name evidence="8" type="ORF">CLV56_2180</name>
</gene>
<keyword evidence="1 6" id="KW-1277">Toxin-antitoxin system</keyword>
<keyword evidence="3 6" id="KW-0479">Metal-binding</keyword>
<keyword evidence="5 6" id="KW-0460">Magnesium</keyword>